<dbReference type="SUPFAM" id="SSF52266">
    <property type="entry name" value="SGNH hydrolase"/>
    <property type="match status" value="1"/>
</dbReference>
<accession>A0ABX2ARI9</accession>
<proteinExistence type="predicted"/>
<name>A0ABX2ARI9_9BACT</name>
<dbReference type="RefSeq" id="WP_172175920.1">
    <property type="nucleotide sequence ID" value="NZ_CASGKG010000014.1"/>
</dbReference>
<evidence type="ECO:0000256" key="1">
    <source>
        <dbReference type="SAM" id="SignalP"/>
    </source>
</evidence>
<feature type="domain" description="SGNH hydrolase-type esterase" evidence="2">
    <location>
        <begin position="26"/>
        <end position="205"/>
    </location>
</feature>
<dbReference type="InterPro" id="IPR013830">
    <property type="entry name" value="SGNH_hydro"/>
</dbReference>
<organism evidence="3 4">
    <name type="scientific">Xylanibacter rodentium</name>
    <dbReference type="NCBI Taxonomy" id="2736289"/>
    <lineage>
        <taxon>Bacteria</taxon>
        <taxon>Pseudomonadati</taxon>
        <taxon>Bacteroidota</taxon>
        <taxon>Bacteroidia</taxon>
        <taxon>Bacteroidales</taxon>
        <taxon>Prevotellaceae</taxon>
        <taxon>Xylanibacter</taxon>
    </lineage>
</organism>
<evidence type="ECO:0000313" key="3">
    <source>
        <dbReference type="EMBL" id="NPE13332.1"/>
    </source>
</evidence>
<dbReference type="Gene3D" id="3.40.50.1110">
    <property type="entry name" value="SGNH hydrolase"/>
    <property type="match status" value="1"/>
</dbReference>
<dbReference type="GeneID" id="82156757"/>
<comment type="caution">
    <text evidence="3">The sequence shown here is derived from an EMBL/GenBank/DDBJ whole genome shotgun (WGS) entry which is preliminary data.</text>
</comment>
<evidence type="ECO:0000259" key="2">
    <source>
        <dbReference type="Pfam" id="PF13472"/>
    </source>
</evidence>
<dbReference type="Pfam" id="PF13472">
    <property type="entry name" value="Lipase_GDSL_2"/>
    <property type="match status" value="1"/>
</dbReference>
<feature type="signal peptide" evidence="1">
    <location>
        <begin position="1"/>
        <end position="18"/>
    </location>
</feature>
<keyword evidence="1" id="KW-0732">Signal</keyword>
<dbReference type="CDD" id="cd00229">
    <property type="entry name" value="SGNH_hydrolase"/>
    <property type="match status" value="1"/>
</dbReference>
<gene>
    <name evidence="3" type="ORF">HPS55_03160</name>
</gene>
<dbReference type="GO" id="GO:0016787">
    <property type="term" value="F:hydrolase activity"/>
    <property type="evidence" value="ECO:0007669"/>
    <property type="project" value="UniProtKB-KW"/>
</dbReference>
<feature type="chain" id="PRO_5047505174" evidence="1">
    <location>
        <begin position="19"/>
        <end position="241"/>
    </location>
</feature>
<dbReference type="InterPro" id="IPR036514">
    <property type="entry name" value="SGNH_hydro_sf"/>
</dbReference>
<sequence length="241" mass="27291">MRKLFLLLGLSLALMVQAQTQKTINVIGDSYVANHKAPKEEAWHYKMAKAMGMKYNNYGKNGACVAFDRTRDGRHNFGPAIYTKAPMMDPAADYVLIIAGHNDAGKVNNNADSLRMFRDSLTVFINNVRVQCPKARIGYVTPWYVDRPGFAEVCCVIREVCEENGIPVLMNYSPECPIKVRDGEFRKKYFQGPNDMAHLNKYGHDLFLPIGMEWFNTYMKATDGVTIFGQEDIQTAPHTLH</sequence>
<reference evidence="3 4" key="1">
    <citation type="submission" date="2020-05" db="EMBL/GenBank/DDBJ databases">
        <title>Distinct polysaccharide utilization as determinants for interspecies competition between intestinal Prevotella spp.</title>
        <authorList>
            <person name="Galvez E.J.C."/>
            <person name="Iljazovic A."/>
            <person name="Strowig T."/>
        </authorList>
    </citation>
    <scope>NUCLEOTIDE SEQUENCE [LARGE SCALE GENOMIC DNA]</scope>
    <source>
        <strain evidence="3 4">PROD</strain>
    </source>
</reference>
<keyword evidence="3" id="KW-0378">Hydrolase</keyword>
<dbReference type="Proteomes" id="UP001193734">
    <property type="component" value="Unassembled WGS sequence"/>
</dbReference>
<dbReference type="EMBL" id="JABKKE010000003">
    <property type="protein sequence ID" value="NPE13332.1"/>
    <property type="molecule type" value="Genomic_DNA"/>
</dbReference>
<evidence type="ECO:0000313" key="4">
    <source>
        <dbReference type="Proteomes" id="UP001193734"/>
    </source>
</evidence>
<keyword evidence="4" id="KW-1185">Reference proteome</keyword>
<protein>
    <submittedName>
        <fullName evidence="3">SGNH/GDSL hydrolase family protein</fullName>
    </submittedName>
</protein>